<name>A0A6G5AG74_RHIMP</name>
<evidence type="ECO:0000256" key="1">
    <source>
        <dbReference type="SAM" id="Phobius"/>
    </source>
</evidence>
<reference evidence="2" key="1">
    <citation type="submission" date="2020-03" db="EMBL/GenBank/DDBJ databases">
        <title>A transcriptome and proteome of the tick Rhipicephalus microplus shaped by the genetic composition of its hosts and developmental stage.</title>
        <authorList>
            <person name="Garcia G.R."/>
            <person name="Ribeiro J.M.C."/>
            <person name="Maruyama S.R."/>
            <person name="Gardinasse L.G."/>
            <person name="Nelson K."/>
            <person name="Ferreira B.R."/>
            <person name="Andrade T.G."/>
            <person name="Santos I.K.F.M."/>
        </authorList>
    </citation>
    <scope>NUCLEOTIDE SEQUENCE</scope>
    <source>
        <strain evidence="2">NSGR</strain>
        <tissue evidence="2">Salivary glands</tissue>
    </source>
</reference>
<organism evidence="2">
    <name type="scientific">Rhipicephalus microplus</name>
    <name type="common">Cattle tick</name>
    <name type="synonym">Boophilus microplus</name>
    <dbReference type="NCBI Taxonomy" id="6941"/>
    <lineage>
        <taxon>Eukaryota</taxon>
        <taxon>Metazoa</taxon>
        <taxon>Ecdysozoa</taxon>
        <taxon>Arthropoda</taxon>
        <taxon>Chelicerata</taxon>
        <taxon>Arachnida</taxon>
        <taxon>Acari</taxon>
        <taxon>Parasitiformes</taxon>
        <taxon>Ixodida</taxon>
        <taxon>Ixodoidea</taxon>
        <taxon>Ixodidae</taxon>
        <taxon>Rhipicephalinae</taxon>
        <taxon>Rhipicephalus</taxon>
        <taxon>Boophilus</taxon>
    </lineage>
</organism>
<keyword evidence="1" id="KW-0812">Transmembrane</keyword>
<sequence>MLEINTSKTKFVVFSSPQKPLPSIPPVIIARNDIPVSDCCRFLGVELDSNLKYHRHVAYIRKKMSYGIRILIKSRLYFNPSILISLYFPLFIRTFLTVLLHGATHTPLILLQFRQFKTKR</sequence>
<keyword evidence="1" id="KW-1133">Transmembrane helix</keyword>
<proteinExistence type="predicted"/>
<protein>
    <submittedName>
        <fullName evidence="2">Putative tick transposon</fullName>
    </submittedName>
</protein>
<keyword evidence="1" id="KW-0472">Membrane</keyword>
<dbReference type="AlphaFoldDB" id="A0A6G5AG74"/>
<evidence type="ECO:0000313" key="2">
    <source>
        <dbReference type="EMBL" id="NIE49588.1"/>
    </source>
</evidence>
<feature type="transmembrane region" description="Helical" evidence="1">
    <location>
        <begin position="70"/>
        <end position="88"/>
    </location>
</feature>
<dbReference type="EMBL" id="GIKN01007315">
    <property type="protein sequence ID" value="NIE49588.1"/>
    <property type="molecule type" value="Transcribed_RNA"/>
</dbReference>
<accession>A0A6G5AG74</accession>